<dbReference type="AlphaFoldDB" id="R4YRM1"/>
<reference evidence="1 2" key="1">
    <citation type="journal article" date="2013" name="Nat. Commun.">
        <title>Genome sequence and functional genomic analysis of the oil-degrading bacterium Oleispira antarctica.</title>
        <authorList>
            <person name="Kube M."/>
            <person name="Chernikova T.N."/>
            <person name="Al-Ramahi Y."/>
            <person name="Beloqui A."/>
            <person name="Lopez-Cortez N."/>
            <person name="Guazzaroni M.E."/>
            <person name="Heipieper H.J."/>
            <person name="Klages S."/>
            <person name="Kotsyurbenko O.R."/>
            <person name="Langer I."/>
            <person name="Nechitaylo T.Y."/>
            <person name="Lunsdorf H."/>
            <person name="Fernandez M."/>
            <person name="Juarez S."/>
            <person name="Ciordia S."/>
            <person name="Singer A."/>
            <person name="Kagan O."/>
            <person name="Egorova O."/>
            <person name="Petit P.A."/>
            <person name="Stogios P."/>
            <person name="Kim Y."/>
            <person name="Tchigvintsev A."/>
            <person name="Flick R."/>
            <person name="Denaro R."/>
            <person name="Genovese M."/>
            <person name="Albar J.P."/>
            <person name="Reva O.N."/>
            <person name="Martinez-Gomariz M."/>
            <person name="Tran H."/>
            <person name="Ferrer M."/>
            <person name="Savchenko A."/>
            <person name="Yakunin A.F."/>
            <person name="Yakimov M.M."/>
            <person name="Golyshina O.V."/>
            <person name="Reinhardt R."/>
            <person name="Golyshin P.N."/>
        </authorList>
    </citation>
    <scope>NUCLEOTIDE SEQUENCE [LARGE SCALE GENOMIC DNA]</scope>
</reference>
<evidence type="ECO:0000313" key="2">
    <source>
        <dbReference type="Proteomes" id="UP000032749"/>
    </source>
</evidence>
<dbReference type="Proteomes" id="UP000032749">
    <property type="component" value="Chromosome"/>
</dbReference>
<gene>
    <name evidence="1" type="ORF">OLEAN_C35610</name>
</gene>
<dbReference type="KEGG" id="oai:OLEAN_C35610"/>
<organism evidence="1 2">
    <name type="scientific">Oleispira antarctica RB-8</name>
    <dbReference type="NCBI Taxonomy" id="698738"/>
    <lineage>
        <taxon>Bacteria</taxon>
        <taxon>Pseudomonadati</taxon>
        <taxon>Pseudomonadota</taxon>
        <taxon>Gammaproteobacteria</taxon>
        <taxon>Oceanospirillales</taxon>
        <taxon>Oceanospirillaceae</taxon>
        <taxon>Oleispira</taxon>
    </lineage>
</organism>
<proteinExistence type="predicted"/>
<sequence length="53" mass="5915">MNRKKKINKILGKKMRKANAKLAPKDTKPAYISKAKRAEAELAANQTMDNESA</sequence>
<dbReference type="HOGENOM" id="CLU_186874_2_0_6"/>
<keyword evidence="2" id="KW-1185">Reference proteome</keyword>
<evidence type="ECO:0008006" key="3">
    <source>
        <dbReference type="Google" id="ProtNLM"/>
    </source>
</evidence>
<dbReference type="EMBL" id="FO203512">
    <property type="protein sequence ID" value="CCK77737.1"/>
    <property type="molecule type" value="Genomic_DNA"/>
</dbReference>
<dbReference type="Pfam" id="PF11661">
    <property type="entry name" value="DUF2986"/>
    <property type="match status" value="1"/>
</dbReference>
<accession>R4YRM1</accession>
<dbReference type="STRING" id="698738.OLEAN_C35610"/>
<protein>
    <recommendedName>
        <fullName evidence="3">DUF2986 domain-containing protein</fullName>
    </recommendedName>
</protein>
<name>R4YRM1_OLEAN</name>
<evidence type="ECO:0000313" key="1">
    <source>
        <dbReference type="EMBL" id="CCK77737.1"/>
    </source>
</evidence>
<dbReference type="InterPro" id="IPR021677">
    <property type="entry name" value="DUF2986"/>
</dbReference>